<feature type="compositionally biased region" description="Basic and acidic residues" evidence="2">
    <location>
        <begin position="111"/>
        <end position="127"/>
    </location>
</feature>
<dbReference type="Proteomes" id="UP000198625">
    <property type="component" value="Unassembled WGS sequence"/>
</dbReference>
<dbReference type="Pfam" id="PF04519">
    <property type="entry name" value="Bactofilin"/>
    <property type="match status" value="1"/>
</dbReference>
<dbReference type="AlphaFoldDB" id="A0A1H3LAD0"/>
<evidence type="ECO:0000256" key="1">
    <source>
        <dbReference type="ARBA" id="ARBA00044755"/>
    </source>
</evidence>
<accession>A0A1H3LAD0</accession>
<dbReference type="STRING" id="415015.SAMN05660462_00451"/>
<keyword evidence="4" id="KW-1185">Reference proteome</keyword>
<feature type="region of interest" description="Disordered" evidence="2">
    <location>
        <begin position="111"/>
        <end position="134"/>
    </location>
</feature>
<dbReference type="EMBL" id="FNQE01000003">
    <property type="protein sequence ID" value="SDY61236.1"/>
    <property type="molecule type" value="Genomic_DNA"/>
</dbReference>
<dbReference type="PANTHER" id="PTHR35024">
    <property type="entry name" value="HYPOTHETICAL CYTOSOLIC PROTEIN"/>
    <property type="match status" value="1"/>
</dbReference>
<sequence>MFKKNEDTIGKIDTLIGSNTKFSGKIEAKGAIRIDGELDGDVIVEGNVTIGPEGKIIGNITCSSIYISGTVKGNIHCREQLRLGNTAKLIGDAEVKTLIVDENAIFDGKCKMEGTSDTTMNDRDTKKENKKHNS</sequence>
<dbReference type="OrthoDB" id="9802488at2"/>
<comment type="similarity">
    <text evidence="1">Belongs to the bactofilin family.</text>
</comment>
<proteinExistence type="inferred from homology"/>
<organism evidence="3 4">
    <name type="scientific">Proteiniborus ethanoligenes</name>
    <dbReference type="NCBI Taxonomy" id="415015"/>
    <lineage>
        <taxon>Bacteria</taxon>
        <taxon>Bacillati</taxon>
        <taxon>Bacillota</taxon>
        <taxon>Clostridia</taxon>
        <taxon>Eubacteriales</taxon>
        <taxon>Proteiniborus</taxon>
    </lineage>
</organism>
<protein>
    <submittedName>
        <fullName evidence="3">Polymer-forming protein</fullName>
    </submittedName>
</protein>
<dbReference type="PANTHER" id="PTHR35024:SF4">
    <property type="entry name" value="POLYMER-FORMING CYTOSKELETAL PROTEIN"/>
    <property type="match status" value="1"/>
</dbReference>
<name>A0A1H3LAD0_9FIRM</name>
<evidence type="ECO:0000313" key="4">
    <source>
        <dbReference type="Proteomes" id="UP000198625"/>
    </source>
</evidence>
<dbReference type="InterPro" id="IPR007607">
    <property type="entry name" value="BacA/B"/>
</dbReference>
<gene>
    <name evidence="3" type="ORF">SAMN05660462_00451</name>
</gene>
<evidence type="ECO:0000256" key="2">
    <source>
        <dbReference type="SAM" id="MobiDB-lite"/>
    </source>
</evidence>
<evidence type="ECO:0000313" key="3">
    <source>
        <dbReference type="EMBL" id="SDY61236.1"/>
    </source>
</evidence>
<dbReference type="RefSeq" id="WP_091726637.1">
    <property type="nucleotide sequence ID" value="NZ_FNQE01000003.1"/>
</dbReference>
<reference evidence="3 4" key="1">
    <citation type="submission" date="2016-10" db="EMBL/GenBank/DDBJ databases">
        <authorList>
            <person name="de Groot N.N."/>
        </authorList>
    </citation>
    <scope>NUCLEOTIDE SEQUENCE [LARGE SCALE GENOMIC DNA]</scope>
    <source>
        <strain evidence="3 4">DSM 21650</strain>
    </source>
</reference>